<proteinExistence type="predicted"/>
<dbReference type="KEGG" id="tma:TM0976"/>
<name>Q9X071_THEMA</name>
<evidence type="ECO:0000313" key="2">
    <source>
        <dbReference type="Proteomes" id="UP000008183"/>
    </source>
</evidence>
<dbReference type="OrthoDB" id="9861461at2"/>
<evidence type="ECO:0000313" key="1">
    <source>
        <dbReference type="EMBL" id="AAD36055.1"/>
    </source>
</evidence>
<reference evidence="1 2" key="1">
    <citation type="journal article" date="1999" name="Nature">
        <title>Evidence for lateral gene transfer between Archaea and Bacteria from genome sequence of Thermotoga maritima.</title>
        <authorList>
            <person name="Nelson K.E."/>
            <person name="Clayton R.A."/>
            <person name="Gill S.R."/>
            <person name="Gwinn M.L."/>
            <person name="Dodson R.J."/>
            <person name="Haft D.H."/>
            <person name="Hickey E.K."/>
            <person name="Peterson J.D."/>
            <person name="Nelson W.C."/>
            <person name="Ketchum K.A."/>
            <person name="McDonald L."/>
            <person name="Utterback T.R."/>
            <person name="Malek J.A."/>
            <person name="Linher K.D."/>
            <person name="Garrett M.M."/>
            <person name="Stewart A.M."/>
            <person name="Cotton M.D."/>
            <person name="Pratt M.S."/>
            <person name="Phillips C.A."/>
            <person name="Richardson D."/>
            <person name="Heidelberg J."/>
            <person name="Sutton G.G."/>
            <person name="Fleischmann R.D."/>
            <person name="White O."/>
            <person name="Salzberg S.L."/>
            <person name="Smith H.O."/>
            <person name="Venter J.C."/>
            <person name="Fraser C.M."/>
        </authorList>
    </citation>
    <scope>NUCLEOTIDE SEQUENCE [LARGE SCALE GENOMIC DNA]</scope>
    <source>
        <strain evidence="2">ATCC 43589 / DSM 3109 / JCM 10099 / NBRC 100826 / MSB8</strain>
    </source>
</reference>
<sequence>MRWLKPQYHLQKEMNVIQYSGRVRFKKIVEGLR</sequence>
<dbReference type="EMBL" id="AE000512">
    <property type="protein sequence ID" value="AAD36055.1"/>
    <property type="molecule type" value="Genomic_DNA"/>
</dbReference>
<dbReference type="InParanoid" id="Q9X071"/>
<dbReference type="EnsemblBacteria" id="AAD36055">
    <property type="protein sequence ID" value="AAD36055"/>
    <property type="gene ID" value="TM_0976"/>
</dbReference>
<protein>
    <submittedName>
        <fullName evidence="1">Uncharacterized protein</fullName>
    </submittedName>
</protein>
<accession>Q9X071</accession>
<dbReference type="AlphaFoldDB" id="Q9X071"/>
<dbReference type="Proteomes" id="UP000008183">
    <property type="component" value="Chromosome"/>
</dbReference>
<dbReference type="PIR" id="E72309">
    <property type="entry name" value="E72309"/>
</dbReference>
<gene>
    <name evidence="1" type="ordered locus">TM_0976</name>
</gene>
<organism evidence="1 2">
    <name type="scientific">Thermotoga maritima (strain ATCC 43589 / DSM 3109 / JCM 10099 / NBRC 100826 / MSB8)</name>
    <dbReference type="NCBI Taxonomy" id="243274"/>
    <lineage>
        <taxon>Bacteria</taxon>
        <taxon>Thermotogati</taxon>
        <taxon>Thermotogota</taxon>
        <taxon>Thermotogae</taxon>
        <taxon>Thermotogales</taxon>
        <taxon>Thermotogaceae</taxon>
        <taxon>Thermotoga</taxon>
    </lineage>
</organism>
<keyword evidence="2" id="KW-1185">Reference proteome</keyword>